<gene>
    <name evidence="1" type="ORF">PMIN01_08564</name>
</gene>
<dbReference type="OrthoDB" id="5413827at2759"/>
<proteinExistence type="predicted"/>
<dbReference type="Proteomes" id="UP000756921">
    <property type="component" value="Unassembled WGS sequence"/>
</dbReference>
<sequence length="260" mass="30162">MWTPRNHDLYRDTYSRTSLPSPPAKNPNNMHPAAAVVAITKRNSTESPLLRLPGEIRNMIYGYVTGHYNIYHTSDGRLMVGPIDPWDWRHAFVEFPSVPSLLTLTLVCRQTYIESRMHVFANNTFDTKNFFYFRRRVEKLSTEQKHAISTITLAFDCLGKVGLNVYHLTGSIEPTEHFLVKPYLELLPEFVGLKGVVVDSTKITQPDDEYKKYAKPMEYCAILGIWRFFHKDGLLVEFIKGPKYRLRVCCGKCEFCTRNW</sequence>
<dbReference type="EMBL" id="WJXW01000009">
    <property type="protein sequence ID" value="KAF9732882.1"/>
    <property type="molecule type" value="Genomic_DNA"/>
</dbReference>
<comment type="caution">
    <text evidence="1">The sequence shown here is derived from an EMBL/GenBank/DDBJ whole genome shotgun (WGS) entry which is preliminary data.</text>
</comment>
<dbReference type="PANTHER" id="PTHR38790:SF4">
    <property type="entry name" value="2EXR DOMAIN-CONTAINING PROTEIN"/>
    <property type="match status" value="1"/>
</dbReference>
<evidence type="ECO:0000313" key="2">
    <source>
        <dbReference type="Proteomes" id="UP000756921"/>
    </source>
</evidence>
<organism evidence="1 2">
    <name type="scientific">Paraphaeosphaeria minitans</name>
    <dbReference type="NCBI Taxonomy" id="565426"/>
    <lineage>
        <taxon>Eukaryota</taxon>
        <taxon>Fungi</taxon>
        <taxon>Dikarya</taxon>
        <taxon>Ascomycota</taxon>
        <taxon>Pezizomycotina</taxon>
        <taxon>Dothideomycetes</taxon>
        <taxon>Pleosporomycetidae</taxon>
        <taxon>Pleosporales</taxon>
        <taxon>Massarineae</taxon>
        <taxon>Didymosphaeriaceae</taxon>
        <taxon>Paraphaeosphaeria</taxon>
    </lineage>
</organism>
<keyword evidence="2" id="KW-1185">Reference proteome</keyword>
<accession>A0A9P6GC81</accession>
<name>A0A9P6GC81_9PLEO</name>
<dbReference type="AlphaFoldDB" id="A0A9P6GC81"/>
<reference evidence="1" key="1">
    <citation type="journal article" date="2020" name="Mol. Plant Microbe Interact.">
        <title>Genome Sequence of the Biocontrol Agent Coniothyrium minitans strain Conio (IMI 134523).</title>
        <authorList>
            <person name="Patel D."/>
            <person name="Shittu T.A."/>
            <person name="Baroncelli R."/>
            <person name="Muthumeenakshi S."/>
            <person name="Osborne T.H."/>
            <person name="Janganan T.K."/>
            <person name="Sreenivasaprasad S."/>
        </authorList>
    </citation>
    <scope>NUCLEOTIDE SEQUENCE</scope>
    <source>
        <strain evidence="1">Conio</strain>
    </source>
</reference>
<protein>
    <submittedName>
        <fullName evidence="1">Uncharacterized protein</fullName>
    </submittedName>
</protein>
<evidence type="ECO:0000313" key="1">
    <source>
        <dbReference type="EMBL" id="KAF9732882.1"/>
    </source>
</evidence>
<dbReference type="PANTHER" id="PTHR38790">
    <property type="entry name" value="2EXR DOMAIN-CONTAINING PROTEIN-RELATED"/>
    <property type="match status" value="1"/>
</dbReference>